<dbReference type="STRING" id="498761.HM1_1132"/>
<reference evidence="8 9" key="1">
    <citation type="journal article" date="2008" name="J. Bacteriol.">
        <title>The genome of Heliobacterium modesticaldum, a phototrophic representative of the Firmicutes containing the simplest photosynthetic apparatus.</title>
        <authorList>
            <person name="Sattley W.M."/>
            <person name="Madigan M.T."/>
            <person name="Swingley W.D."/>
            <person name="Cheung P.C."/>
            <person name="Clocksin K.M."/>
            <person name="Conrad A.L."/>
            <person name="Dejesa L.C."/>
            <person name="Honchak B.M."/>
            <person name="Jung D.O."/>
            <person name="Karbach L.E."/>
            <person name="Kurdoglu A."/>
            <person name="Lahiri S."/>
            <person name="Mastrian S.D."/>
            <person name="Page L.E."/>
            <person name="Taylor H.L."/>
            <person name="Wang Z.T."/>
            <person name="Raymond J."/>
            <person name="Chen M."/>
            <person name="Blankenship R.E."/>
            <person name="Touchman J.W."/>
        </authorList>
    </citation>
    <scope>NUCLEOTIDE SEQUENCE [LARGE SCALE GENOMIC DNA]</scope>
    <source>
        <strain evidence="9">ATCC 51547 / Ice1</strain>
    </source>
</reference>
<dbReference type="Gene3D" id="1.20.1600.10">
    <property type="entry name" value="Outer membrane efflux proteins (OEP)"/>
    <property type="match status" value="2"/>
</dbReference>
<proteinExistence type="predicted"/>
<dbReference type="eggNOG" id="COG1538">
    <property type="taxonomic scope" value="Bacteria"/>
</dbReference>
<dbReference type="PANTHER" id="PTHR30026:SF20">
    <property type="entry name" value="OUTER MEMBRANE PROTEIN TOLC"/>
    <property type="match status" value="1"/>
</dbReference>
<keyword evidence="2" id="KW-1134">Transmembrane beta strand</keyword>
<accession>B0THK4</accession>
<dbReference type="HOGENOM" id="CLU_063617_0_0_9"/>
<dbReference type="GO" id="GO:1990281">
    <property type="term" value="C:efflux pump complex"/>
    <property type="evidence" value="ECO:0007669"/>
    <property type="project" value="TreeGrafter"/>
</dbReference>
<dbReference type="RefSeq" id="WP_012281972.1">
    <property type="nucleotide sequence ID" value="NC_010337.2"/>
</dbReference>
<dbReference type="GO" id="GO:0009279">
    <property type="term" value="C:cell outer membrane"/>
    <property type="evidence" value="ECO:0007669"/>
    <property type="project" value="UniProtKB-SubCell"/>
</dbReference>
<keyword evidence="7" id="KW-0732">Signal</keyword>
<evidence type="ECO:0000256" key="4">
    <source>
        <dbReference type="ARBA" id="ARBA00023136"/>
    </source>
</evidence>
<keyword evidence="9" id="KW-1185">Reference proteome</keyword>
<keyword evidence="6" id="KW-0175">Coiled coil</keyword>
<dbReference type="KEGG" id="hmo:HM1_1132"/>
<dbReference type="Proteomes" id="UP000008550">
    <property type="component" value="Chromosome"/>
</dbReference>
<comment type="subcellular location">
    <subcellularLocation>
        <location evidence="1">Cell outer membrane</location>
    </subcellularLocation>
</comment>
<keyword evidence="4" id="KW-0472">Membrane</keyword>
<evidence type="ECO:0000256" key="7">
    <source>
        <dbReference type="SAM" id="SignalP"/>
    </source>
</evidence>
<dbReference type="PANTHER" id="PTHR30026">
    <property type="entry name" value="OUTER MEMBRANE PROTEIN TOLC"/>
    <property type="match status" value="1"/>
</dbReference>
<protein>
    <recommendedName>
        <fullName evidence="10">Outer membrane efflux protein</fullName>
    </recommendedName>
</protein>
<evidence type="ECO:0008006" key="10">
    <source>
        <dbReference type="Google" id="ProtNLM"/>
    </source>
</evidence>
<sequence length="378" mass="41651">MRKLVACASALLFTFGMTLPAMADTSATVVNVAQTQPQFTFQQAVEQAKKSSKPLRIAQLDLERSFEVRNYLGDSVMHTYQTTSQIGYARDQQYYGAFMGLNQADTAWNMNKRNLEAQEDAVVMQTYQLYNGLLQAQDKVNNCKIRLTNAQIQYNNAFAASQVGTIDNPTFVQAKAARAAAEASLASAESALADAYQKFNNLMGLRAEARPVLVDRPAFEKMKVDDVDFAITKAVNESPTVWLAQKKVDLAEAAYTAYAYSLSGRTEPGKAKSIDIDKAAVAAMNTKEQMDKLVRTLYHGVKQLEEQYDSAKEQVAVAEENLRVAKLKFDIGIATKADVASAESKLVDAKESLLDIVIKHQNLVYAFSKPWAYAAVSS</sequence>
<dbReference type="SUPFAM" id="SSF56954">
    <property type="entry name" value="Outer membrane efflux proteins (OEP)"/>
    <property type="match status" value="1"/>
</dbReference>
<name>B0THK4_HELMI</name>
<organism evidence="8 9">
    <name type="scientific">Heliobacterium modesticaldum (strain ATCC 51547 / Ice1)</name>
    <dbReference type="NCBI Taxonomy" id="498761"/>
    <lineage>
        <taxon>Bacteria</taxon>
        <taxon>Bacillati</taxon>
        <taxon>Bacillota</taxon>
        <taxon>Clostridia</taxon>
        <taxon>Eubacteriales</taxon>
        <taxon>Heliobacteriaceae</taxon>
        <taxon>Heliomicrobium</taxon>
    </lineage>
</organism>
<feature type="coiled-coil region" evidence="6">
    <location>
        <begin position="294"/>
        <end position="328"/>
    </location>
</feature>
<keyword evidence="5" id="KW-0998">Cell outer membrane</keyword>
<dbReference type="EMBL" id="CP000930">
    <property type="protein sequence ID" value="ABZ83442.1"/>
    <property type="molecule type" value="Genomic_DNA"/>
</dbReference>
<evidence type="ECO:0000256" key="6">
    <source>
        <dbReference type="SAM" id="Coils"/>
    </source>
</evidence>
<evidence type="ECO:0000256" key="5">
    <source>
        <dbReference type="ARBA" id="ARBA00023237"/>
    </source>
</evidence>
<gene>
    <name evidence="8" type="ORF">HM1_1132</name>
</gene>
<keyword evidence="3" id="KW-0812">Transmembrane</keyword>
<evidence type="ECO:0000313" key="9">
    <source>
        <dbReference type="Proteomes" id="UP000008550"/>
    </source>
</evidence>
<evidence type="ECO:0000313" key="8">
    <source>
        <dbReference type="EMBL" id="ABZ83442.1"/>
    </source>
</evidence>
<dbReference type="GO" id="GO:0015288">
    <property type="term" value="F:porin activity"/>
    <property type="evidence" value="ECO:0007669"/>
    <property type="project" value="TreeGrafter"/>
</dbReference>
<evidence type="ECO:0000256" key="1">
    <source>
        <dbReference type="ARBA" id="ARBA00004442"/>
    </source>
</evidence>
<feature type="chain" id="PRO_5002756322" description="Outer membrane efflux protein" evidence="7">
    <location>
        <begin position="24"/>
        <end position="378"/>
    </location>
</feature>
<evidence type="ECO:0000256" key="3">
    <source>
        <dbReference type="ARBA" id="ARBA00022692"/>
    </source>
</evidence>
<feature type="signal peptide" evidence="7">
    <location>
        <begin position="1"/>
        <end position="23"/>
    </location>
</feature>
<dbReference type="AlphaFoldDB" id="B0THK4"/>
<dbReference type="OrthoDB" id="1803658at2"/>
<dbReference type="GO" id="GO:0015562">
    <property type="term" value="F:efflux transmembrane transporter activity"/>
    <property type="evidence" value="ECO:0007669"/>
    <property type="project" value="InterPro"/>
</dbReference>
<evidence type="ECO:0000256" key="2">
    <source>
        <dbReference type="ARBA" id="ARBA00022452"/>
    </source>
</evidence>
<dbReference type="InterPro" id="IPR051906">
    <property type="entry name" value="TolC-like"/>
</dbReference>